<evidence type="ECO:0000313" key="4">
    <source>
        <dbReference type="Proteomes" id="UP000762586"/>
    </source>
</evidence>
<dbReference type="RefSeq" id="WP_119871172.1">
    <property type="nucleotide sequence ID" value="NZ_CP059955.1"/>
</dbReference>
<protein>
    <submittedName>
        <fullName evidence="2">DUF2724 domain-containing protein</fullName>
    </submittedName>
</protein>
<dbReference type="Pfam" id="PF10893">
    <property type="entry name" value="Phage_186_Fil"/>
    <property type="match status" value="1"/>
</dbReference>
<evidence type="ECO:0000313" key="1">
    <source>
        <dbReference type="EMBL" id="MBN3106297.1"/>
    </source>
</evidence>
<dbReference type="EMBL" id="JACGET010000011">
    <property type="protein sequence ID" value="MBN3106297.1"/>
    <property type="molecule type" value="Genomic_DNA"/>
</dbReference>
<reference evidence="2 3" key="2">
    <citation type="submission" date="2020-11" db="EMBL/GenBank/DDBJ databases">
        <title>Complete genome sequence of Pectobacterium brasiliense strain F126.</title>
        <authorList>
            <person name="Miroshnikov K."/>
            <person name="Vo T.N.H."/>
            <person name="Khodykina M.V."/>
            <person name="Kabanova A.P."/>
            <person name="Shneider M."/>
            <person name="Korzhenkov A."/>
            <person name="Toschakov S.V."/>
            <person name="Miroshnikov K.A."/>
            <person name="Ignatov A.N."/>
            <person name="Mikhailova Y.V."/>
            <person name="Shelenkov A."/>
            <person name="Yanushevich Y.G."/>
            <person name="Evseev P.V."/>
        </authorList>
    </citation>
    <scope>NUCLEOTIDE SEQUENCE [LARGE SCALE GENOMIC DNA]</scope>
    <source>
        <strain evidence="2 3">F126</strain>
    </source>
</reference>
<dbReference type="InterPro" id="IPR021221">
    <property type="entry name" value="Fil"/>
</dbReference>
<dbReference type="Proteomes" id="UP000762586">
    <property type="component" value="Unassembled WGS sequence"/>
</dbReference>
<keyword evidence="4" id="KW-1185">Reference proteome</keyword>
<name>A0A433NIR9_9GAMM</name>
<evidence type="ECO:0000313" key="3">
    <source>
        <dbReference type="Proteomes" id="UP000269351"/>
    </source>
</evidence>
<organism evidence="2 3">
    <name type="scientific">Pectobacterium brasiliense</name>
    <dbReference type="NCBI Taxonomy" id="180957"/>
    <lineage>
        <taxon>Bacteria</taxon>
        <taxon>Pseudomonadati</taxon>
        <taxon>Pseudomonadota</taxon>
        <taxon>Gammaproteobacteria</taxon>
        <taxon>Enterobacterales</taxon>
        <taxon>Pectobacteriaceae</taxon>
        <taxon>Pectobacterium</taxon>
    </lineage>
</organism>
<sequence length="67" mass="7544">MISIARLLTSQSASPQLPKGNGWLELPNGQRVQPTPSQAYFAPWSKKPYVPAMPRRSLWRRLIGVRG</sequence>
<dbReference type="EMBL" id="CP065031">
    <property type="protein sequence ID" value="QPK23652.1"/>
    <property type="molecule type" value="Genomic_DNA"/>
</dbReference>
<proteinExistence type="predicted"/>
<dbReference type="AlphaFoldDB" id="A0A433NIR9"/>
<evidence type="ECO:0000313" key="2">
    <source>
        <dbReference type="EMBL" id="QPK23652.1"/>
    </source>
</evidence>
<reference evidence="1 4" key="1">
    <citation type="submission" date="2020-07" db="EMBL/GenBank/DDBJ databases">
        <title>A pangenomic view of the genus Pectobacterium provides insights into genome organization, phylogeny, and virulence.</title>
        <authorList>
            <person name="Jonkheer E."/>
            <person name="Brankovics B."/>
            <person name="Houwers I."/>
            <person name="Van Der Wolf J."/>
            <person name="Bonants P."/>
            <person name="Vreeburg R."/>
            <person name="Bollema R."/>
            <person name="De Haan J."/>
            <person name="Berke L."/>
            <person name="De Ridder D."/>
            <person name="Smit S."/>
            <person name="Van Der Lee T.A.J."/>
        </authorList>
    </citation>
    <scope>NUCLEOTIDE SEQUENCE [LARGE SCALE GENOMIC DNA]</scope>
    <source>
        <strain evidence="1 4">NAK:384</strain>
    </source>
</reference>
<dbReference type="Proteomes" id="UP000269351">
    <property type="component" value="Chromosome"/>
</dbReference>
<gene>
    <name evidence="2" type="ORF">F126LOC_018825</name>
    <name evidence="1" type="ORF">H4F48_09410</name>
</gene>
<accession>A0A433NIR9</accession>